<evidence type="ECO:0000256" key="2">
    <source>
        <dbReference type="SAM" id="Phobius"/>
    </source>
</evidence>
<accession>A0A8B9UQ11</accession>
<protein>
    <recommendedName>
        <fullName evidence="3">B30.2/SPRY domain-containing protein</fullName>
    </recommendedName>
</protein>
<reference evidence="4" key="2">
    <citation type="submission" date="2025-09" db="UniProtKB">
        <authorList>
            <consortium name="Ensembl"/>
        </authorList>
    </citation>
    <scope>IDENTIFICATION</scope>
</reference>
<keyword evidence="2" id="KW-1133">Transmembrane helix</keyword>
<dbReference type="PRINTS" id="PR01407">
    <property type="entry name" value="BUTYPHLNCDUF"/>
</dbReference>
<dbReference type="InterPro" id="IPR013320">
    <property type="entry name" value="ConA-like_dom_sf"/>
</dbReference>
<feature type="transmembrane region" description="Helical" evidence="2">
    <location>
        <begin position="20"/>
        <end position="44"/>
    </location>
</feature>
<dbReference type="SMART" id="SM00449">
    <property type="entry name" value="SPRY"/>
    <property type="match status" value="1"/>
</dbReference>
<name>A0A8B9UQ11_9AVES</name>
<dbReference type="SUPFAM" id="SSF49899">
    <property type="entry name" value="Concanavalin A-like lectins/glucanases"/>
    <property type="match status" value="1"/>
</dbReference>
<evidence type="ECO:0000313" key="5">
    <source>
        <dbReference type="Proteomes" id="UP000694549"/>
    </source>
</evidence>
<dbReference type="InterPro" id="IPR003879">
    <property type="entry name" value="Butyrophylin_SPRY"/>
</dbReference>
<dbReference type="InterPro" id="IPR003877">
    <property type="entry name" value="SPRY_dom"/>
</dbReference>
<keyword evidence="2" id="KW-0812">Transmembrane</keyword>
<dbReference type="InterPro" id="IPR043136">
    <property type="entry name" value="B30.2/SPRY_sf"/>
</dbReference>
<keyword evidence="1" id="KW-0175">Coiled coil</keyword>
<dbReference type="Pfam" id="PF00622">
    <property type="entry name" value="SPRY"/>
    <property type="match status" value="1"/>
</dbReference>
<sequence>MEIQPFSWSLFSAPFFINAQPLIVVLVLVLVLLVVSIGLGVYLFRKQVTQRRELVKKDAEQAEQLEEKVEMLAAKTTELDEKDAKLVEQAAELGRQAAELAWRRCLLPQNRVKVTLDPRTAHPRLVVSQDNRRVRQQRKRQMVPDTEERFDSWCCVLGCEELGEGRHWWEIEVEGELKSDSQWALGIARKSVQRKGKTKGGIWAVRYNDGNLIPLTFPTIPLFLSPVAMRIWVCLDFTQGQVSFINADNGVEIYSFTAASFNGESIRPWFWLGSSSIQLCLRNSTL</sequence>
<feature type="coiled-coil region" evidence="1">
    <location>
        <begin position="45"/>
        <end position="82"/>
    </location>
</feature>
<dbReference type="InterPro" id="IPR050143">
    <property type="entry name" value="TRIM/RBCC"/>
</dbReference>
<proteinExistence type="predicted"/>
<dbReference type="Proteomes" id="UP000694549">
    <property type="component" value="Unplaced"/>
</dbReference>
<keyword evidence="2" id="KW-0472">Membrane</keyword>
<dbReference type="AlphaFoldDB" id="A0A8B9UQ11"/>
<dbReference type="SMART" id="SM00589">
    <property type="entry name" value="PRY"/>
    <property type="match status" value="1"/>
</dbReference>
<dbReference type="InterPro" id="IPR001870">
    <property type="entry name" value="B30.2/SPRY"/>
</dbReference>
<dbReference type="Gene3D" id="2.60.120.920">
    <property type="match status" value="1"/>
</dbReference>
<reference evidence="4" key="1">
    <citation type="submission" date="2025-08" db="UniProtKB">
        <authorList>
            <consortium name="Ensembl"/>
        </authorList>
    </citation>
    <scope>IDENTIFICATION</scope>
</reference>
<evidence type="ECO:0000259" key="3">
    <source>
        <dbReference type="PROSITE" id="PS50188"/>
    </source>
</evidence>
<dbReference type="InterPro" id="IPR006574">
    <property type="entry name" value="PRY"/>
</dbReference>
<dbReference type="PANTHER" id="PTHR24103">
    <property type="entry name" value="E3 UBIQUITIN-PROTEIN LIGASE TRIM"/>
    <property type="match status" value="1"/>
</dbReference>
<organism evidence="4 5">
    <name type="scientific">Anas zonorhyncha</name>
    <name type="common">Eastern spot-billed duck</name>
    <dbReference type="NCBI Taxonomy" id="75864"/>
    <lineage>
        <taxon>Eukaryota</taxon>
        <taxon>Metazoa</taxon>
        <taxon>Chordata</taxon>
        <taxon>Craniata</taxon>
        <taxon>Vertebrata</taxon>
        <taxon>Euteleostomi</taxon>
        <taxon>Archelosauria</taxon>
        <taxon>Archosauria</taxon>
        <taxon>Dinosauria</taxon>
        <taxon>Saurischia</taxon>
        <taxon>Theropoda</taxon>
        <taxon>Coelurosauria</taxon>
        <taxon>Aves</taxon>
        <taxon>Neognathae</taxon>
        <taxon>Galloanserae</taxon>
        <taxon>Anseriformes</taxon>
        <taxon>Anatidae</taxon>
        <taxon>Anatinae</taxon>
        <taxon>Anas</taxon>
    </lineage>
</organism>
<evidence type="ECO:0000256" key="1">
    <source>
        <dbReference type="SAM" id="Coils"/>
    </source>
</evidence>
<feature type="domain" description="B30.2/SPRY" evidence="3">
    <location>
        <begin position="94"/>
        <end position="286"/>
    </location>
</feature>
<evidence type="ECO:0000313" key="4">
    <source>
        <dbReference type="Ensembl" id="ENSAZOP00000011349.1"/>
    </source>
</evidence>
<keyword evidence="5" id="KW-1185">Reference proteome</keyword>
<dbReference type="PROSITE" id="PS50188">
    <property type="entry name" value="B302_SPRY"/>
    <property type="match status" value="1"/>
</dbReference>
<dbReference type="Pfam" id="PF13765">
    <property type="entry name" value="PRY"/>
    <property type="match status" value="1"/>
</dbReference>
<dbReference type="Ensembl" id="ENSAZOT00000012121.1">
    <property type="protein sequence ID" value="ENSAZOP00000011349.1"/>
    <property type="gene ID" value="ENSAZOG00000007284.1"/>
</dbReference>